<organism evidence="1">
    <name type="scientific">Anopheles sinensis</name>
    <name type="common">Mosquito</name>
    <dbReference type="NCBI Taxonomy" id="74873"/>
    <lineage>
        <taxon>Eukaryota</taxon>
        <taxon>Metazoa</taxon>
        <taxon>Ecdysozoa</taxon>
        <taxon>Arthropoda</taxon>
        <taxon>Hexapoda</taxon>
        <taxon>Insecta</taxon>
        <taxon>Pterygota</taxon>
        <taxon>Neoptera</taxon>
        <taxon>Endopterygota</taxon>
        <taxon>Diptera</taxon>
        <taxon>Nematocera</taxon>
        <taxon>Culicoidea</taxon>
        <taxon>Culicidae</taxon>
        <taxon>Anophelinae</taxon>
        <taxon>Anopheles</taxon>
    </lineage>
</organism>
<dbReference type="EMBL" id="ATLV01022264">
    <property type="status" value="NOT_ANNOTATED_CDS"/>
    <property type="molecule type" value="Genomic_DNA"/>
</dbReference>
<evidence type="ECO:0000313" key="3">
    <source>
        <dbReference type="Proteomes" id="UP000030765"/>
    </source>
</evidence>
<dbReference type="EnsemblMetazoa" id="ASIC015581-RA">
    <property type="protein sequence ID" value="ASIC015581-PA"/>
    <property type="gene ID" value="ASIC015581"/>
</dbReference>
<evidence type="ECO:0000313" key="2">
    <source>
        <dbReference type="EnsemblMetazoa" id="ASIC015581-PA"/>
    </source>
</evidence>
<dbReference type="Proteomes" id="UP000030765">
    <property type="component" value="Unassembled WGS sequence"/>
</dbReference>
<reference evidence="1 3" key="1">
    <citation type="journal article" date="2014" name="BMC Genomics">
        <title>Genome sequence of Anopheles sinensis provides insight into genetics basis of mosquito competence for malaria parasites.</title>
        <authorList>
            <person name="Zhou D."/>
            <person name="Zhang D."/>
            <person name="Ding G."/>
            <person name="Shi L."/>
            <person name="Hou Q."/>
            <person name="Ye Y."/>
            <person name="Xu Y."/>
            <person name="Zhou H."/>
            <person name="Xiong C."/>
            <person name="Li S."/>
            <person name="Yu J."/>
            <person name="Hong S."/>
            <person name="Yu X."/>
            <person name="Zou P."/>
            <person name="Chen C."/>
            <person name="Chang X."/>
            <person name="Wang W."/>
            <person name="Lv Y."/>
            <person name="Sun Y."/>
            <person name="Ma L."/>
            <person name="Shen B."/>
            <person name="Zhu C."/>
        </authorList>
    </citation>
    <scope>NUCLEOTIDE SEQUENCE [LARGE SCALE GENOMIC DNA]</scope>
</reference>
<protein>
    <submittedName>
        <fullName evidence="1 2">WD repeat protein</fullName>
    </submittedName>
</protein>
<sequence length="49" mass="5732">MFTFPYHFSAIHGSRGAGVGRCERFAFEMDADLRMQECTSLYNTMRRVH</sequence>
<name>A0A084WAT1_ANOSI</name>
<dbReference type="EMBL" id="KE525331">
    <property type="protein sequence ID" value="KFB47325.1"/>
    <property type="molecule type" value="Genomic_DNA"/>
</dbReference>
<proteinExistence type="predicted"/>
<dbReference type="AlphaFoldDB" id="A0A084WAT1"/>
<evidence type="ECO:0000313" key="1">
    <source>
        <dbReference type="EMBL" id="KFB47325.1"/>
    </source>
</evidence>
<reference evidence="2" key="2">
    <citation type="submission" date="2020-05" db="UniProtKB">
        <authorList>
            <consortium name="EnsemblMetazoa"/>
        </authorList>
    </citation>
    <scope>IDENTIFICATION</scope>
</reference>
<dbReference type="VEuPathDB" id="VectorBase:ASIC015581"/>
<gene>
    <name evidence="1" type="ORF">ZHAS_00015581</name>
</gene>
<accession>A0A084WAT1</accession>
<keyword evidence="3" id="KW-1185">Reference proteome</keyword>